<proteinExistence type="predicted"/>
<reference evidence="2 3" key="1">
    <citation type="submission" date="2024-04" db="EMBL/GenBank/DDBJ databases">
        <title>Novel species of the genus Ideonella isolated from streams.</title>
        <authorList>
            <person name="Lu H."/>
        </authorList>
    </citation>
    <scope>NUCLEOTIDE SEQUENCE [LARGE SCALE GENOMIC DNA]</scope>
    <source>
        <strain evidence="2 3">DXS22W</strain>
    </source>
</reference>
<feature type="compositionally biased region" description="Low complexity" evidence="1">
    <location>
        <begin position="212"/>
        <end position="225"/>
    </location>
</feature>
<evidence type="ECO:0000313" key="3">
    <source>
        <dbReference type="Proteomes" id="UP001365405"/>
    </source>
</evidence>
<name>A0ABU9CKZ6_9BURK</name>
<evidence type="ECO:0000313" key="2">
    <source>
        <dbReference type="EMBL" id="MEK8052495.1"/>
    </source>
</evidence>
<keyword evidence="3" id="KW-1185">Reference proteome</keyword>
<accession>A0ABU9CKZ6</accession>
<feature type="region of interest" description="Disordered" evidence="1">
    <location>
        <begin position="258"/>
        <end position="282"/>
    </location>
</feature>
<protein>
    <recommendedName>
        <fullName evidence="4">GspL cytoplasmic actin-ATPase-like domain-containing protein</fullName>
    </recommendedName>
</protein>
<gene>
    <name evidence="2" type="ORF">AACH10_19740</name>
</gene>
<organism evidence="2 3">
    <name type="scientific">Pseudaquabacterium inlustre</name>
    <dbReference type="NCBI Taxonomy" id="2984192"/>
    <lineage>
        <taxon>Bacteria</taxon>
        <taxon>Pseudomonadati</taxon>
        <taxon>Pseudomonadota</taxon>
        <taxon>Betaproteobacteria</taxon>
        <taxon>Burkholderiales</taxon>
        <taxon>Sphaerotilaceae</taxon>
        <taxon>Pseudaquabacterium</taxon>
    </lineage>
</organism>
<evidence type="ECO:0000256" key="1">
    <source>
        <dbReference type="SAM" id="MobiDB-lite"/>
    </source>
</evidence>
<comment type="caution">
    <text evidence="2">The sequence shown here is derived from an EMBL/GenBank/DDBJ whole genome shotgun (WGS) entry which is preliminary data.</text>
</comment>
<dbReference type="Proteomes" id="UP001365405">
    <property type="component" value="Unassembled WGS sequence"/>
</dbReference>
<evidence type="ECO:0008006" key="4">
    <source>
        <dbReference type="Google" id="ProtNLM"/>
    </source>
</evidence>
<feature type="compositionally biased region" description="Pro residues" evidence="1">
    <location>
        <begin position="270"/>
        <end position="282"/>
    </location>
</feature>
<feature type="region of interest" description="Disordered" evidence="1">
    <location>
        <begin position="207"/>
        <end position="234"/>
    </location>
</feature>
<dbReference type="RefSeq" id="WP_341412201.1">
    <property type="nucleotide sequence ID" value="NZ_JBBUTH010000009.1"/>
</dbReference>
<dbReference type="EMBL" id="JBBUTH010000009">
    <property type="protein sequence ID" value="MEK8052495.1"/>
    <property type="molecule type" value="Genomic_DNA"/>
</dbReference>
<sequence>MSRPLRLWLSPAGVQGLAPGQAWPAVDDAPAQPLATIDWQAACAQALAAADGRVGAVQALVDDRLAPPALLCGPLVRLSPQALGAVARQWYDEQLGLGAPDWQVRCVPQADGRHLAACAMPAALVQGLQAAVVAAGGRLRSLRPRWAQALGGAERLPARRARLVAAPTAAGLALGLRGPCGSWQALAVEAGDAGPWPQRAEAWARRWQDEVGSSAAGGPRRSGSADPVDATDTRNFTDTTATAWPRLCLVPGVPWPADARAPGPGRRPDPPPVHPVHPVPQPVLPSSDWPRRVAEPWLRRGSPFSLARLDFAPPPRLSPALGAALAGGLGAWLALGLAWQTLARDEAAVLSVASGDGLRVAQRTDVADGAGRAPRGELAARASGEAAARDLVAAALQGQPLLALDRLAAARDAGVQLQRIESVAGRGPAVRWRVQVQADTPQAALAWYAQLSRAEGLHGARLLGWQAAPEGEGVLAELELGADAD</sequence>